<keyword evidence="2" id="KW-0560">Oxidoreductase</keyword>
<feature type="region of interest" description="Disordered" evidence="4">
    <location>
        <begin position="117"/>
        <end position="136"/>
    </location>
</feature>
<proteinExistence type="inferred from homology"/>
<keyword evidence="3" id="KW-0520">NAD</keyword>
<evidence type="ECO:0000259" key="5">
    <source>
        <dbReference type="Pfam" id="PF01370"/>
    </source>
</evidence>
<dbReference type="InterPro" id="IPR036291">
    <property type="entry name" value="NAD(P)-bd_dom_sf"/>
</dbReference>
<evidence type="ECO:0000313" key="7">
    <source>
        <dbReference type="Proteomes" id="UP001595846"/>
    </source>
</evidence>
<dbReference type="PANTHER" id="PTHR43103:SF5">
    <property type="entry name" value="4-EPIMERASE, PUTATIVE (AFU_ORTHOLOGUE AFUA_7G00360)-RELATED"/>
    <property type="match status" value="1"/>
</dbReference>
<dbReference type="PANTHER" id="PTHR43103">
    <property type="entry name" value="NUCLEOSIDE-DIPHOSPHATE-SUGAR EPIMERASE"/>
    <property type="match status" value="1"/>
</dbReference>
<dbReference type="Proteomes" id="UP001595846">
    <property type="component" value="Unassembled WGS sequence"/>
</dbReference>
<dbReference type="GO" id="GO:0016491">
    <property type="term" value="F:oxidoreductase activity"/>
    <property type="evidence" value="ECO:0007669"/>
    <property type="project" value="UniProtKB-KW"/>
</dbReference>
<evidence type="ECO:0000256" key="2">
    <source>
        <dbReference type="ARBA" id="ARBA00023002"/>
    </source>
</evidence>
<dbReference type="InterPro" id="IPR001509">
    <property type="entry name" value="Epimerase_deHydtase"/>
</dbReference>
<sequence>MARIAITGGTGTVGRQAIAAFDDHETTILARTDVDDLDVVELDVADRDRFVDVLEGHDTLVHLAANPSPEADWDDVVAPNIEGTYNAYHAAVENDIDRVVFASTNHTVHMYNAADTSEPESMVVRPKPVVPDDPPRPDSPYGISKVAGEAIGTYFADRHGLTVVTLRIGWLMDDESLRATQEEDDSHARFARAMYLSPRDCRDALEGSVTVTIEESPLTCHVVSANDERYFSIVEAQTGLGYRPRDNAAAVLGLDSPDD</sequence>
<dbReference type="SUPFAM" id="SSF51735">
    <property type="entry name" value="NAD(P)-binding Rossmann-fold domains"/>
    <property type="match status" value="1"/>
</dbReference>
<evidence type="ECO:0000256" key="4">
    <source>
        <dbReference type="SAM" id="MobiDB-lite"/>
    </source>
</evidence>
<protein>
    <submittedName>
        <fullName evidence="6">NAD-dependent epimerase/dehydratase family protein</fullName>
    </submittedName>
</protein>
<dbReference type="AlphaFoldDB" id="A0ABD5NK39"/>
<comment type="caution">
    <text evidence="6">The sequence shown here is derived from an EMBL/GenBank/DDBJ whole genome shotgun (WGS) entry which is preliminary data.</text>
</comment>
<comment type="similarity">
    <text evidence="1">Belongs to the NAD(P)-dependent epimerase/dehydratase family.</text>
</comment>
<organism evidence="6 7">
    <name type="scientific">Halovivax cerinus</name>
    <dbReference type="NCBI Taxonomy" id="1487865"/>
    <lineage>
        <taxon>Archaea</taxon>
        <taxon>Methanobacteriati</taxon>
        <taxon>Methanobacteriota</taxon>
        <taxon>Stenosarchaea group</taxon>
        <taxon>Halobacteria</taxon>
        <taxon>Halobacteriales</taxon>
        <taxon>Natrialbaceae</taxon>
        <taxon>Halovivax</taxon>
    </lineage>
</organism>
<dbReference type="Gene3D" id="3.40.50.720">
    <property type="entry name" value="NAD(P)-binding Rossmann-like Domain"/>
    <property type="match status" value="1"/>
</dbReference>
<gene>
    <name evidence="6" type="ORF">ACFOUR_02285</name>
</gene>
<accession>A0ABD5NK39</accession>
<name>A0ABD5NK39_9EURY</name>
<evidence type="ECO:0000313" key="6">
    <source>
        <dbReference type="EMBL" id="MFC3957201.1"/>
    </source>
</evidence>
<dbReference type="GeneID" id="73904632"/>
<reference evidence="6 7" key="1">
    <citation type="journal article" date="2019" name="Int. J. Syst. Evol. Microbiol.">
        <title>The Global Catalogue of Microorganisms (GCM) 10K type strain sequencing project: providing services to taxonomists for standard genome sequencing and annotation.</title>
        <authorList>
            <consortium name="The Broad Institute Genomics Platform"/>
            <consortium name="The Broad Institute Genome Sequencing Center for Infectious Disease"/>
            <person name="Wu L."/>
            <person name="Ma J."/>
        </authorList>
    </citation>
    <scope>NUCLEOTIDE SEQUENCE [LARGE SCALE GENOMIC DNA]</scope>
    <source>
        <strain evidence="6 7">IBRC-M 10256</strain>
    </source>
</reference>
<dbReference type="RefSeq" id="WP_256531869.1">
    <property type="nucleotide sequence ID" value="NZ_CP101824.1"/>
</dbReference>
<dbReference type="EMBL" id="JBHSAQ010000001">
    <property type="protein sequence ID" value="MFC3957201.1"/>
    <property type="molecule type" value="Genomic_DNA"/>
</dbReference>
<dbReference type="Pfam" id="PF01370">
    <property type="entry name" value="Epimerase"/>
    <property type="match status" value="1"/>
</dbReference>
<evidence type="ECO:0000256" key="3">
    <source>
        <dbReference type="ARBA" id="ARBA00023027"/>
    </source>
</evidence>
<feature type="domain" description="NAD-dependent epimerase/dehydratase" evidence="5">
    <location>
        <begin position="4"/>
        <end position="169"/>
    </location>
</feature>
<keyword evidence="7" id="KW-1185">Reference proteome</keyword>
<evidence type="ECO:0000256" key="1">
    <source>
        <dbReference type="ARBA" id="ARBA00007637"/>
    </source>
</evidence>